<keyword evidence="9" id="KW-0249">Electron transport</keyword>
<evidence type="ECO:0000256" key="9">
    <source>
        <dbReference type="RuleBase" id="RU003640"/>
    </source>
</evidence>
<dbReference type="PANTHER" id="PTHR11058">
    <property type="entry name" value="NADH-UBIQUINONE OXIDOREDUCTASE CHAIN 3"/>
    <property type="match status" value="1"/>
</dbReference>
<keyword evidence="4 9" id="KW-0813">Transport</keyword>
<dbReference type="EMBL" id="KT276222">
    <property type="protein sequence ID" value="AMO66555.1"/>
    <property type="molecule type" value="Genomic_DNA"/>
</dbReference>
<sequence>MLFMFMILSFIFSILSLMLIFINFILNKVENWIFFMEKASPYECGFEQQTNPKNPLSIHFFLISLIFLIFDVEITLLIPLVISMKLLNMFSFIKISLLVILILFIGVLIEYYSNSFKWMM</sequence>
<evidence type="ECO:0000256" key="7">
    <source>
        <dbReference type="ARBA" id="ARBA00023136"/>
    </source>
</evidence>
<evidence type="ECO:0000313" key="10">
    <source>
        <dbReference type="EMBL" id="AMO66555.1"/>
    </source>
</evidence>
<evidence type="ECO:0000256" key="2">
    <source>
        <dbReference type="ARBA" id="ARBA00008472"/>
    </source>
</evidence>
<dbReference type="GO" id="GO:0031966">
    <property type="term" value="C:mitochondrial membrane"/>
    <property type="evidence" value="ECO:0007669"/>
    <property type="project" value="UniProtKB-SubCell"/>
</dbReference>
<keyword evidence="9 10" id="KW-0496">Mitochondrion</keyword>
<keyword evidence="9" id="KW-0679">Respiratory chain</keyword>
<keyword evidence="9" id="KW-0520">NAD</keyword>
<reference evidence="10" key="1">
    <citation type="journal article" date="2017" name="BMC Genomics">
        <title>Evolutionarily recent, insertional fission of mitochondrial cox2 into complementary genes in bilaterian Metazoa.</title>
        <authorList>
            <person name="Szafranski P."/>
        </authorList>
    </citation>
    <scope>NUCLEOTIDE SEQUENCE</scope>
</reference>
<feature type="transmembrane region" description="Helical" evidence="9">
    <location>
        <begin position="92"/>
        <end position="112"/>
    </location>
</feature>
<dbReference type="GO" id="GO:0030964">
    <property type="term" value="C:NADH dehydrogenase complex"/>
    <property type="evidence" value="ECO:0007669"/>
    <property type="project" value="TreeGrafter"/>
</dbReference>
<dbReference type="EC" id="7.1.1.2" evidence="9"/>
<keyword evidence="6 9" id="KW-1133">Transmembrane helix</keyword>
<keyword evidence="7 9" id="KW-0472">Membrane</keyword>
<evidence type="ECO:0000256" key="5">
    <source>
        <dbReference type="ARBA" id="ARBA00022692"/>
    </source>
</evidence>
<organism evidence="10">
    <name type="scientific">Scolia bicincta</name>
    <dbReference type="NCBI Taxonomy" id="427966"/>
    <lineage>
        <taxon>Eukaryota</taxon>
        <taxon>Metazoa</taxon>
        <taxon>Ecdysozoa</taxon>
        <taxon>Arthropoda</taxon>
        <taxon>Hexapoda</taxon>
        <taxon>Insecta</taxon>
        <taxon>Pterygota</taxon>
        <taxon>Neoptera</taxon>
        <taxon>Endopterygota</taxon>
        <taxon>Hymenoptera</taxon>
        <taxon>Apocrita</taxon>
        <taxon>Aculeata</taxon>
        <taxon>Scolioidea</taxon>
        <taxon>Scoliidae</taxon>
        <taxon>Scolia</taxon>
    </lineage>
</organism>
<keyword evidence="9" id="KW-1278">Translocase</keyword>
<evidence type="ECO:0000256" key="1">
    <source>
        <dbReference type="ARBA" id="ARBA00004370"/>
    </source>
</evidence>
<comment type="similarity">
    <text evidence="2 9">Belongs to the complex I subunit 3 family.</text>
</comment>
<feature type="transmembrane region" description="Helical" evidence="9">
    <location>
        <begin position="58"/>
        <end position="80"/>
    </location>
</feature>
<dbReference type="AlphaFoldDB" id="A0A1L2D326"/>
<name>A0A1L2D326_9HYME</name>
<keyword evidence="9" id="KW-0830">Ubiquinone</keyword>
<comment type="subcellular location">
    <subcellularLocation>
        <location evidence="1">Membrane</location>
    </subcellularLocation>
    <subcellularLocation>
        <location evidence="9">Mitochondrion membrane</location>
        <topology evidence="9">Multi-pass membrane protein</topology>
    </subcellularLocation>
</comment>
<dbReference type="PANTHER" id="PTHR11058:SF9">
    <property type="entry name" value="NADH-UBIQUINONE OXIDOREDUCTASE CHAIN 3"/>
    <property type="match status" value="1"/>
</dbReference>
<dbReference type="Pfam" id="PF00507">
    <property type="entry name" value="Oxidored_q4"/>
    <property type="match status" value="1"/>
</dbReference>
<evidence type="ECO:0000256" key="3">
    <source>
        <dbReference type="ARBA" id="ARBA00021007"/>
    </source>
</evidence>
<evidence type="ECO:0000256" key="8">
    <source>
        <dbReference type="ARBA" id="ARBA00049551"/>
    </source>
</evidence>
<protein>
    <recommendedName>
        <fullName evidence="3 9">NADH-ubiquinone oxidoreductase chain 3</fullName>
        <ecNumber evidence="9">7.1.1.2</ecNumber>
    </recommendedName>
</protein>
<evidence type="ECO:0000256" key="6">
    <source>
        <dbReference type="ARBA" id="ARBA00022989"/>
    </source>
</evidence>
<dbReference type="InterPro" id="IPR000440">
    <property type="entry name" value="NADH_UbQ/plastoQ_OxRdtase_su3"/>
</dbReference>
<dbReference type="InterPro" id="IPR038430">
    <property type="entry name" value="NDAH_ubi_oxred_su3_sf"/>
</dbReference>
<comment type="catalytic activity">
    <reaction evidence="8 9">
        <text>a ubiquinone + NADH + 5 H(+)(in) = a ubiquinol + NAD(+) + 4 H(+)(out)</text>
        <dbReference type="Rhea" id="RHEA:29091"/>
        <dbReference type="Rhea" id="RHEA-COMP:9565"/>
        <dbReference type="Rhea" id="RHEA-COMP:9566"/>
        <dbReference type="ChEBI" id="CHEBI:15378"/>
        <dbReference type="ChEBI" id="CHEBI:16389"/>
        <dbReference type="ChEBI" id="CHEBI:17976"/>
        <dbReference type="ChEBI" id="CHEBI:57540"/>
        <dbReference type="ChEBI" id="CHEBI:57945"/>
        <dbReference type="EC" id="7.1.1.2"/>
    </reaction>
</comment>
<gene>
    <name evidence="10" type="primary">nad3</name>
</gene>
<keyword evidence="5 9" id="KW-0812">Transmembrane</keyword>
<feature type="transmembrane region" description="Helical" evidence="9">
    <location>
        <begin position="7"/>
        <end position="26"/>
    </location>
</feature>
<accession>A0A1L2D326</accession>
<dbReference type="Gene3D" id="1.20.58.1610">
    <property type="entry name" value="NADH:ubiquinone/plastoquinone oxidoreductase, chain 3"/>
    <property type="match status" value="1"/>
</dbReference>
<proteinExistence type="inferred from homology"/>
<geneLocation type="mitochondrion" evidence="10"/>
<evidence type="ECO:0000256" key="4">
    <source>
        <dbReference type="ARBA" id="ARBA00022448"/>
    </source>
</evidence>
<dbReference type="GO" id="GO:0008137">
    <property type="term" value="F:NADH dehydrogenase (ubiquinone) activity"/>
    <property type="evidence" value="ECO:0007669"/>
    <property type="project" value="UniProtKB-UniRule"/>
</dbReference>
<comment type="function">
    <text evidence="9">Core subunit of the mitochondrial membrane respiratory chain NADH dehydrogenase (Complex I) which catalyzes electron transfer from NADH through the respiratory chain, using ubiquinone as an electron acceptor. Essential for the catalytic activity of complex I.</text>
</comment>